<dbReference type="PANTHER" id="PTHR20883">
    <property type="entry name" value="PHYTANOYL-COA DIOXYGENASE DOMAIN CONTAINING 1"/>
    <property type="match status" value="1"/>
</dbReference>
<proteinExistence type="predicted"/>
<keyword evidence="2" id="KW-0223">Dioxygenase</keyword>
<evidence type="ECO:0000313" key="2">
    <source>
        <dbReference type="EMBL" id="WOJ95341.1"/>
    </source>
</evidence>
<organism evidence="2 3">
    <name type="scientific">Congregibacter brevis</name>
    <dbReference type="NCBI Taxonomy" id="3081201"/>
    <lineage>
        <taxon>Bacteria</taxon>
        <taxon>Pseudomonadati</taxon>
        <taxon>Pseudomonadota</taxon>
        <taxon>Gammaproteobacteria</taxon>
        <taxon>Cellvibrionales</taxon>
        <taxon>Halieaceae</taxon>
        <taxon>Congregibacter</taxon>
    </lineage>
</organism>
<accession>A0ABZ0IBD4</accession>
<dbReference type="Proteomes" id="UP001626549">
    <property type="component" value="Chromosome"/>
</dbReference>
<gene>
    <name evidence="2" type="ORF">R0137_08705</name>
</gene>
<keyword evidence="2" id="KW-0560">Oxidoreductase</keyword>
<dbReference type="Gene3D" id="2.60.120.620">
    <property type="entry name" value="q2cbj1_9rhob like domain"/>
    <property type="match status" value="1"/>
</dbReference>
<dbReference type="GO" id="GO:0051213">
    <property type="term" value="F:dioxygenase activity"/>
    <property type="evidence" value="ECO:0007669"/>
    <property type="project" value="UniProtKB-KW"/>
</dbReference>
<dbReference type="SUPFAM" id="SSF51197">
    <property type="entry name" value="Clavaminate synthase-like"/>
    <property type="match status" value="1"/>
</dbReference>
<name>A0ABZ0IBD4_9GAMM</name>
<comment type="cofactor">
    <cofactor evidence="1">
        <name>Fe(2+)</name>
        <dbReference type="ChEBI" id="CHEBI:29033"/>
    </cofactor>
</comment>
<evidence type="ECO:0000256" key="1">
    <source>
        <dbReference type="ARBA" id="ARBA00001954"/>
    </source>
</evidence>
<reference evidence="2 3" key="1">
    <citation type="submission" date="2023-10" db="EMBL/GenBank/DDBJ databases">
        <title>Two novel species belonging to the OM43/NOR5 clade.</title>
        <authorList>
            <person name="Park M."/>
        </authorList>
    </citation>
    <scope>NUCLEOTIDE SEQUENCE [LARGE SCALE GENOMIC DNA]</scope>
    <source>
        <strain evidence="2 3">IMCC45268</strain>
    </source>
</reference>
<dbReference type="RefSeq" id="WP_407326040.1">
    <property type="nucleotide sequence ID" value="NZ_CP136865.1"/>
</dbReference>
<evidence type="ECO:0000313" key="3">
    <source>
        <dbReference type="Proteomes" id="UP001626549"/>
    </source>
</evidence>
<protein>
    <submittedName>
        <fullName evidence="2">Phytanoyl-CoA dioxygenase family protein</fullName>
    </submittedName>
</protein>
<dbReference type="PANTHER" id="PTHR20883:SF48">
    <property type="entry name" value="ECTOINE DIOXYGENASE"/>
    <property type="match status" value="1"/>
</dbReference>
<keyword evidence="3" id="KW-1185">Reference proteome</keyword>
<dbReference type="InterPro" id="IPR008775">
    <property type="entry name" value="Phytyl_CoA_dOase-like"/>
</dbReference>
<sequence>MSLAAKSFEEAVYEPFTRSSPEEDIAILQERFSRDGYLYLPGALRASVAPVLSDMLSVLSPHIHWNKSIGTPVLAGEPFFESDPLWDALYPEIQALESLHRLFHSPKVQQLMTLVAGEETFVYPMKMARIAAPRKLGYETPPHQDAFSHHAGPSMAGIWIALHDADTDMGRLTILPGSHVHGVRKVFEAQGVGGVQCEIYPEETLWHVSDVTAGDVIIFHSQTVHRAQPNVDAQRVRLSVDTRFCDHGAPVFSTNLEPHHGWRIPRLDWDYVYRDWQHRDLCYYWRDYPALF</sequence>
<dbReference type="Pfam" id="PF05721">
    <property type="entry name" value="PhyH"/>
    <property type="match status" value="1"/>
</dbReference>
<dbReference type="EMBL" id="CP136865">
    <property type="protein sequence ID" value="WOJ95341.1"/>
    <property type="molecule type" value="Genomic_DNA"/>
</dbReference>